<dbReference type="InterPro" id="IPR050425">
    <property type="entry name" value="NAD(P)_dehydrat-like"/>
</dbReference>
<accession>A0A9Q8Q745</accession>
<organism evidence="4 5">
    <name type="scientific">Purpureocillium takamizusanense</name>
    <dbReference type="NCBI Taxonomy" id="2060973"/>
    <lineage>
        <taxon>Eukaryota</taxon>
        <taxon>Fungi</taxon>
        <taxon>Dikarya</taxon>
        <taxon>Ascomycota</taxon>
        <taxon>Pezizomycotina</taxon>
        <taxon>Sordariomycetes</taxon>
        <taxon>Hypocreomycetidae</taxon>
        <taxon>Hypocreales</taxon>
        <taxon>Ophiocordycipitaceae</taxon>
        <taxon>Purpureocillium</taxon>
    </lineage>
</organism>
<dbReference type="RefSeq" id="XP_047837177.1">
    <property type="nucleotide sequence ID" value="XM_047981219.1"/>
</dbReference>
<dbReference type="InterPro" id="IPR036291">
    <property type="entry name" value="NAD(P)-bd_dom_sf"/>
</dbReference>
<evidence type="ECO:0000256" key="2">
    <source>
        <dbReference type="ARBA" id="ARBA00023445"/>
    </source>
</evidence>
<dbReference type="SUPFAM" id="SSF51735">
    <property type="entry name" value="NAD(P)-binding Rossmann-fold domains"/>
    <property type="match status" value="1"/>
</dbReference>
<proteinExistence type="inferred from homology"/>
<dbReference type="Gene3D" id="3.40.50.720">
    <property type="entry name" value="NAD(P)-binding Rossmann-like Domain"/>
    <property type="match status" value="1"/>
</dbReference>
<dbReference type="GeneID" id="72062382"/>
<dbReference type="AlphaFoldDB" id="A0A9Q8Q745"/>
<gene>
    <name evidence="4" type="primary">GRP2</name>
    <name evidence="4" type="ORF">JDV02_000417</name>
</gene>
<feature type="domain" description="NAD-dependent epimerase/dehydratase" evidence="3">
    <location>
        <begin position="4"/>
        <end position="267"/>
    </location>
</feature>
<sequence>MVRVLLTGGNGFIASHVLDTLLSIPVNTVTITVRTKAKGDQVLERYDAPTRGRLSVEVVADFTAPGAFDECLQSAAFDAILHVASPFYYSATDIAGELLDPSIVGTTALLDAASRHPSIKTVVITSSFAAILNSHSGNDIPEHTYTERDWNPLTKEEAFQNTLNGYRASKLFAEKAAWEFVDSQKPSFSLVTICPTLCFGPVIQPLSSLDSINTSSQRIYSFISGAFKTQIPDTGTSFFLWIDVRDLALAHVRAMESQLAAPRNRRYLLTEGYFTNKDICSIISNQFPEYRSVLPSCEGNAGGFPNGGVYKFDNKKATEELGLSYRKLEDSVVDTVRSLKALQDRIN</sequence>
<dbReference type="EMBL" id="CP086354">
    <property type="protein sequence ID" value="UNI13696.1"/>
    <property type="molecule type" value="Genomic_DNA"/>
</dbReference>
<evidence type="ECO:0000313" key="4">
    <source>
        <dbReference type="EMBL" id="UNI13696.1"/>
    </source>
</evidence>
<dbReference type="Pfam" id="PF01370">
    <property type="entry name" value="Epimerase"/>
    <property type="match status" value="1"/>
</dbReference>
<dbReference type="GO" id="GO:0043892">
    <property type="term" value="F:methylglyoxal reductase (NADPH) activity"/>
    <property type="evidence" value="ECO:0007669"/>
    <property type="project" value="UniProtKB-EC"/>
</dbReference>
<dbReference type="InterPro" id="IPR001509">
    <property type="entry name" value="Epimerase_deHydtase"/>
</dbReference>
<dbReference type="Proteomes" id="UP000829364">
    <property type="component" value="Chromosome 1"/>
</dbReference>
<dbReference type="PANTHER" id="PTHR10366">
    <property type="entry name" value="NAD DEPENDENT EPIMERASE/DEHYDRATASE"/>
    <property type="match status" value="1"/>
</dbReference>
<comment type="similarity">
    <text evidence="2">Belongs to the NAD(P)-dependent epimerase/dehydratase family. Dihydroflavonol-4-reductase subfamily.</text>
</comment>
<keyword evidence="1 4" id="KW-0560">Oxidoreductase</keyword>
<name>A0A9Q8Q745_9HYPO</name>
<reference evidence="4" key="1">
    <citation type="submission" date="2021-11" db="EMBL/GenBank/DDBJ databases">
        <title>Purpureocillium_takamizusanense_genome.</title>
        <authorList>
            <person name="Nguyen N.-H."/>
        </authorList>
    </citation>
    <scope>NUCLEOTIDE SEQUENCE</scope>
    <source>
        <strain evidence="4">PT3</strain>
    </source>
</reference>
<evidence type="ECO:0000256" key="1">
    <source>
        <dbReference type="ARBA" id="ARBA00023002"/>
    </source>
</evidence>
<keyword evidence="5" id="KW-1185">Reference proteome</keyword>
<dbReference type="KEGG" id="ptkz:JDV02_000417"/>
<dbReference type="OrthoDB" id="2735536at2759"/>
<dbReference type="CDD" id="cd05227">
    <property type="entry name" value="AR_SDR_e"/>
    <property type="match status" value="1"/>
</dbReference>
<dbReference type="EC" id="1.1.1.283" evidence="4"/>
<dbReference type="PANTHER" id="PTHR10366:SF564">
    <property type="entry name" value="STEROL-4-ALPHA-CARBOXYLATE 3-DEHYDROGENASE, DECARBOXYLATING"/>
    <property type="match status" value="1"/>
</dbReference>
<evidence type="ECO:0000259" key="3">
    <source>
        <dbReference type="Pfam" id="PF01370"/>
    </source>
</evidence>
<protein>
    <submittedName>
        <fullName evidence="4">Methylglyoxal reductase (NADPH)</fullName>
        <ecNumber evidence="4">1.1.1.283</ecNumber>
    </submittedName>
</protein>
<evidence type="ECO:0000313" key="5">
    <source>
        <dbReference type="Proteomes" id="UP000829364"/>
    </source>
</evidence>